<gene>
    <name evidence="2" type="ORF">WDU99_06650</name>
</gene>
<proteinExistence type="predicted"/>
<keyword evidence="1" id="KW-0812">Transmembrane</keyword>
<evidence type="ECO:0008006" key="4">
    <source>
        <dbReference type="Google" id="ProtNLM"/>
    </source>
</evidence>
<accession>A0ABU8LBA9</accession>
<evidence type="ECO:0000313" key="3">
    <source>
        <dbReference type="Proteomes" id="UP001371224"/>
    </source>
</evidence>
<sequence length="80" mass="8917">MSLWEYLGYLLWGVLIVSYLLVLLHVLTALFRSGLSGWMKAVWVLLLFVLPLVSVLIWLIMGGYDESDAARAQTGSGSSR</sequence>
<feature type="transmembrane region" description="Helical" evidence="1">
    <location>
        <begin position="42"/>
        <end position="61"/>
    </location>
</feature>
<name>A0ABU8LBA9_9MICO</name>
<keyword evidence="1" id="KW-1133">Transmembrane helix</keyword>
<comment type="caution">
    <text evidence="2">The sequence shown here is derived from an EMBL/GenBank/DDBJ whole genome shotgun (WGS) entry which is preliminary data.</text>
</comment>
<evidence type="ECO:0000313" key="2">
    <source>
        <dbReference type="EMBL" id="MEJ1087993.1"/>
    </source>
</evidence>
<keyword evidence="3" id="KW-1185">Reference proteome</keyword>
<evidence type="ECO:0000256" key="1">
    <source>
        <dbReference type="SAM" id="Phobius"/>
    </source>
</evidence>
<keyword evidence="1" id="KW-0472">Membrane</keyword>
<protein>
    <recommendedName>
        <fullName evidence="4">Cardiolipin synthase N-terminal domain-containing protein</fullName>
    </recommendedName>
</protein>
<dbReference type="RefSeq" id="WP_337331656.1">
    <property type="nucleotide sequence ID" value="NZ_JBBDGM010000004.1"/>
</dbReference>
<organism evidence="2 3">
    <name type="scientific">Microbacterium bandirmense</name>
    <dbReference type="NCBI Taxonomy" id="3122050"/>
    <lineage>
        <taxon>Bacteria</taxon>
        <taxon>Bacillati</taxon>
        <taxon>Actinomycetota</taxon>
        <taxon>Actinomycetes</taxon>
        <taxon>Micrococcales</taxon>
        <taxon>Microbacteriaceae</taxon>
        <taxon>Microbacterium</taxon>
    </lineage>
</organism>
<dbReference type="Proteomes" id="UP001371224">
    <property type="component" value="Unassembled WGS sequence"/>
</dbReference>
<reference evidence="2 3" key="1">
    <citation type="submission" date="2024-02" db="EMBL/GenBank/DDBJ databases">
        <authorList>
            <person name="Saticioglu I.B."/>
        </authorList>
    </citation>
    <scope>NUCLEOTIDE SEQUENCE [LARGE SCALE GENOMIC DNA]</scope>
    <source>
        <strain evidence="2 3">Mu-80</strain>
    </source>
</reference>
<dbReference type="EMBL" id="JBBDGM010000004">
    <property type="protein sequence ID" value="MEJ1087993.1"/>
    <property type="molecule type" value="Genomic_DNA"/>
</dbReference>
<feature type="transmembrane region" description="Helical" evidence="1">
    <location>
        <begin position="6"/>
        <end position="30"/>
    </location>
</feature>